<protein>
    <submittedName>
        <fullName evidence="1">Protein-tyrosine-phosphatase</fullName>
    </submittedName>
</protein>
<accession>A0A917DNR4</accession>
<reference evidence="1" key="2">
    <citation type="submission" date="2020-09" db="EMBL/GenBank/DDBJ databases">
        <authorList>
            <person name="Sun Q."/>
            <person name="Zhou Y."/>
        </authorList>
    </citation>
    <scope>NUCLEOTIDE SEQUENCE</scope>
    <source>
        <strain evidence="1">CGMCC 1.15178</strain>
    </source>
</reference>
<dbReference type="InterPro" id="IPR036196">
    <property type="entry name" value="Ptyr_pPase_sf"/>
</dbReference>
<proteinExistence type="predicted"/>
<dbReference type="AlphaFoldDB" id="A0A917DNR4"/>
<organism evidence="1 2">
    <name type="scientific">Paenibacillus nasutitermitis</name>
    <dbReference type="NCBI Taxonomy" id="1652958"/>
    <lineage>
        <taxon>Bacteria</taxon>
        <taxon>Bacillati</taxon>
        <taxon>Bacillota</taxon>
        <taxon>Bacilli</taxon>
        <taxon>Bacillales</taxon>
        <taxon>Paenibacillaceae</taxon>
        <taxon>Paenibacillus</taxon>
    </lineage>
</organism>
<evidence type="ECO:0000313" key="2">
    <source>
        <dbReference type="Proteomes" id="UP000612456"/>
    </source>
</evidence>
<name>A0A917DNR4_9BACL</name>
<dbReference type="EMBL" id="BMHP01000001">
    <property type="protein sequence ID" value="GGD52042.1"/>
    <property type="molecule type" value="Genomic_DNA"/>
</dbReference>
<dbReference type="InterPro" id="IPR016919">
    <property type="entry name" value="UCP029416_PTP"/>
</dbReference>
<dbReference type="Gene3D" id="3.40.50.2300">
    <property type="match status" value="1"/>
</dbReference>
<gene>
    <name evidence="1" type="ORF">GCM10010911_06960</name>
</gene>
<sequence>MITIKLLFVCSRNKWRSLTAEKIFEQFNIYEVKSAGTEEGARIKVNAGHIGWADWIFVMEKKHERRLNEKYRQELIGKQIVRLDIPDDYGFMDEELIEILKSRVSDYMEIPE</sequence>
<comment type="caution">
    <text evidence="1">The sequence shown here is derived from an EMBL/GenBank/DDBJ whole genome shotgun (WGS) entry which is preliminary data.</text>
</comment>
<dbReference type="PIRSF" id="PIRSF029416">
    <property type="entry name" value="UCP029416_PTP"/>
    <property type="match status" value="1"/>
</dbReference>
<dbReference type="Proteomes" id="UP000612456">
    <property type="component" value="Unassembled WGS sequence"/>
</dbReference>
<evidence type="ECO:0000313" key="1">
    <source>
        <dbReference type="EMBL" id="GGD52042.1"/>
    </source>
</evidence>
<reference evidence="1" key="1">
    <citation type="journal article" date="2014" name="Int. J. Syst. Evol. Microbiol.">
        <title>Complete genome sequence of Corynebacterium casei LMG S-19264T (=DSM 44701T), isolated from a smear-ripened cheese.</title>
        <authorList>
            <consortium name="US DOE Joint Genome Institute (JGI-PGF)"/>
            <person name="Walter F."/>
            <person name="Albersmeier A."/>
            <person name="Kalinowski J."/>
            <person name="Ruckert C."/>
        </authorList>
    </citation>
    <scope>NUCLEOTIDE SEQUENCE</scope>
    <source>
        <strain evidence="1">CGMCC 1.15178</strain>
    </source>
</reference>
<keyword evidence="2" id="KW-1185">Reference proteome</keyword>
<dbReference type="SUPFAM" id="SSF52788">
    <property type="entry name" value="Phosphotyrosine protein phosphatases I"/>
    <property type="match status" value="1"/>
</dbReference>